<evidence type="ECO:0008006" key="4">
    <source>
        <dbReference type="Google" id="ProtNLM"/>
    </source>
</evidence>
<dbReference type="GeneID" id="92179367"/>
<feature type="compositionally biased region" description="Basic and acidic residues" evidence="1">
    <location>
        <begin position="1"/>
        <end position="11"/>
    </location>
</feature>
<comment type="caution">
    <text evidence="2">The sequence shown here is derived from an EMBL/GenBank/DDBJ whole genome shotgun (WGS) entry which is preliminary data.</text>
</comment>
<sequence length="939" mass="103530">MISSFTDHRCQELVSSPSPTSSAHSIIPPVPDPRAPSAIHDVDRFPHTRIQHSRSQSETIQTHRHRASSIHRHTEMRDTQHTHTHSGNHHIPSGLAVEHYHLVGRHHSHTQHNSKNVESAPSPPGTTSAGHSPVHHTSAVRQSPPSEHKDYTMKHRLTTQGGIDAQRHRVPSGGHSHNLRCSPDCAAADAPYHLLAAIIGQASVQDFRTSRVPRRRRTNITRTDGDISARPNIQTRRSSNNCGSSLTGSASMPFPNISGQGELKQLAFDKKLLMSTPPLPLVEHLPVPPAHGEFFDRAESHEQGPSSVDPHDDLESDQHVEISWSSSAPAIPILAAQGRRLSNASVASAASIDVSLSPPRSTFDHRDSITRGRFVHESSEPIAPSPRQFERGRSPSPQAPSATGHTGLKRHVTISGRPLMTSTNRPHSIEQLVGSSSDVAMYLGPELAATFKRRLQSEQRGNSKVSRRKEEAVSEAEWSFEVPLSEAMGEALKDYIDLLPERDQYQLAEYGCQKETPNPLLAETVKLLCLRSVGISKPRRLIGVTHQCRMDLDTRHLQHNLSLDVKSYRKVKAMPSPTILTTFSFADFAEAALPPASTDIGICAGELSKLHGTVAPRSLYSFTSQAEERAQLADRDMKSWLEARAREIKPGGLLVYSFALRTTPAVELFDHDAALIEAGDWHSPAASPYHISMSLPTSPRTSDDDHPAKAATTPLTEISSSPFGQGPPLPSPPITKGRMRRYRSDMWQAMSHALTPAIQRLVSLGEIRSHVAPMLVDVPCWPRTLPAVKSTLDKSLDWEVLIDRPPTGGVKTHDSSNDVESIGLGIKAIIDNSDDVYSVEEKNEWAQAGVRIHRLRHPAWKAFKGGKIDRATYARRVATYCHSVYEAHLRKVLREKGKMDISQSETTVQELFKILVEKCELGALDALQIDVGVVVLRRR</sequence>
<gene>
    <name evidence="2" type="ORF">IAR55_002108</name>
</gene>
<dbReference type="KEGG" id="kne:92179367"/>
<feature type="region of interest" description="Disordered" evidence="1">
    <location>
        <begin position="373"/>
        <end position="410"/>
    </location>
</feature>
<organism evidence="2 3">
    <name type="scientific">Kwoniella newhampshirensis</name>
    <dbReference type="NCBI Taxonomy" id="1651941"/>
    <lineage>
        <taxon>Eukaryota</taxon>
        <taxon>Fungi</taxon>
        <taxon>Dikarya</taxon>
        <taxon>Basidiomycota</taxon>
        <taxon>Agaricomycotina</taxon>
        <taxon>Tremellomycetes</taxon>
        <taxon>Tremellales</taxon>
        <taxon>Cryptococcaceae</taxon>
        <taxon>Kwoniella</taxon>
    </lineage>
</organism>
<feature type="compositionally biased region" description="Basic residues" evidence="1">
    <location>
        <begin position="62"/>
        <end position="71"/>
    </location>
</feature>
<protein>
    <recommendedName>
        <fullName evidence="4">Methyltransferase type 11 domain-containing protein</fullName>
    </recommendedName>
</protein>
<feature type="compositionally biased region" description="Low complexity" evidence="1">
    <location>
        <begin position="15"/>
        <end position="25"/>
    </location>
</feature>
<dbReference type="InterPro" id="IPR029063">
    <property type="entry name" value="SAM-dependent_MTases_sf"/>
</dbReference>
<feature type="region of interest" description="Disordered" evidence="1">
    <location>
        <begin position="298"/>
        <end position="321"/>
    </location>
</feature>
<feature type="region of interest" description="Disordered" evidence="1">
    <location>
        <begin position="216"/>
        <end position="257"/>
    </location>
</feature>
<proteinExistence type="predicted"/>
<dbReference type="RefSeq" id="XP_066803914.1">
    <property type="nucleotide sequence ID" value="XM_066945225.1"/>
</dbReference>
<feature type="compositionally biased region" description="Polar residues" evidence="1">
    <location>
        <begin position="395"/>
        <end position="404"/>
    </location>
</feature>
<reference evidence="2 3" key="1">
    <citation type="journal article" date="2024" name="bioRxiv">
        <title>Comparative genomics of Cryptococcus and Kwoniella reveals pathogenesis evolution and contrasting karyotype dynamics via intercentromeric recombination or chromosome fusion.</title>
        <authorList>
            <person name="Coelho M.A."/>
            <person name="David-Palma M."/>
            <person name="Shea T."/>
            <person name="Bowers K."/>
            <person name="McGinley-Smith S."/>
            <person name="Mohammad A.W."/>
            <person name="Gnirke A."/>
            <person name="Yurkov A.M."/>
            <person name="Nowrousian M."/>
            <person name="Sun S."/>
            <person name="Cuomo C.A."/>
            <person name="Heitman J."/>
        </authorList>
    </citation>
    <scope>NUCLEOTIDE SEQUENCE [LARGE SCALE GENOMIC DNA]</scope>
    <source>
        <strain evidence="2 3">CBS 13917</strain>
    </source>
</reference>
<dbReference type="Gene3D" id="3.40.50.150">
    <property type="entry name" value="Vaccinia Virus protein VP39"/>
    <property type="match status" value="1"/>
</dbReference>
<feature type="region of interest" description="Disordered" evidence="1">
    <location>
        <begin position="715"/>
        <end position="734"/>
    </location>
</feature>
<feature type="compositionally biased region" description="Basic and acidic residues" evidence="1">
    <location>
        <begin position="72"/>
        <end position="81"/>
    </location>
</feature>
<feature type="compositionally biased region" description="Polar residues" evidence="1">
    <location>
        <begin position="231"/>
        <end position="250"/>
    </location>
</feature>
<feature type="region of interest" description="Disordered" evidence="1">
    <location>
        <begin position="1"/>
        <end position="25"/>
    </location>
</feature>
<keyword evidence="3" id="KW-1185">Reference proteome</keyword>
<dbReference type="AlphaFoldDB" id="A0AAW0Z0N0"/>
<evidence type="ECO:0000313" key="2">
    <source>
        <dbReference type="EMBL" id="KAK8861289.1"/>
    </source>
</evidence>
<feature type="compositionally biased region" description="Basic and acidic residues" evidence="1">
    <location>
        <begin position="309"/>
        <end position="320"/>
    </location>
</feature>
<feature type="region of interest" description="Disordered" evidence="1">
    <location>
        <begin position="51"/>
        <end position="92"/>
    </location>
</feature>
<dbReference type="EMBL" id="JBCAWK010000004">
    <property type="protein sequence ID" value="KAK8861289.1"/>
    <property type="molecule type" value="Genomic_DNA"/>
</dbReference>
<evidence type="ECO:0000256" key="1">
    <source>
        <dbReference type="SAM" id="MobiDB-lite"/>
    </source>
</evidence>
<feature type="compositionally biased region" description="Polar residues" evidence="1">
    <location>
        <begin position="113"/>
        <end position="130"/>
    </location>
</feature>
<dbReference type="Proteomes" id="UP001388673">
    <property type="component" value="Unassembled WGS sequence"/>
</dbReference>
<evidence type="ECO:0000313" key="3">
    <source>
        <dbReference type="Proteomes" id="UP001388673"/>
    </source>
</evidence>
<accession>A0AAW0Z0N0</accession>
<name>A0AAW0Z0N0_9TREE</name>
<feature type="region of interest" description="Disordered" evidence="1">
    <location>
        <begin position="106"/>
        <end position="149"/>
    </location>
</feature>